<feature type="compositionally biased region" description="Gly residues" evidence="1">
    <location>
        <begin position="227"/>
        <end position="241"/>
    </location>
</feature>
<feature type="compositionally biased region" description="Pro residues" evidence="1">
    <location>
        <begin position="214"/>
        <end position="226"/>
    </location>
</feature>
<accession>A0ABW0N2G3</accession>
<gene>
    <name evidence="2" type="ORF">ACFPKY_12380</name>
</gene>
<protein>
    <recommendedName>
        <fullName evidence="4">PPE domain-containing protein</fullName>
    </recommendedName>
</protein>
<evidence type="ECO:0000313" key="3">
    <source>
        <dbReference type="Proteomes" id="UP001595956"/>
    </source>
</evidence>
<dbReference type="RefSeq" id="WP_345178502.1">
    <property type="nucleotide sequence ID" value="NZ_BAABFQ010000007.1"/>
</dbReference>
<evidence type="ECO:0000256" key="1">
    <source>
        <dbReference type="SAM" id="MobiDB-lite"/>
    </source>
</evidence>
<feature type="compositionally biased region" description="Acidic residues" evidence="1">
    <location>
        <begin position="412"/>
        <end position="423"/>
    </location>
</feature>
<reference evidence="3" key="1">
    <citation type="journal article" date="2019" name="Int. J. Syst. Evol. Microbiol.">
        <title>The Global Catalogue of Microorganisms (GCM) 10K type strain sequencing project: providing services to taxonomists for standard genome sequencing and annotation.</title>
        <authorList>
            <consortium name="The Broad Institute Genomics Platform"/>
            <consortium name="The Broad Institute Genome Sequencing Center for Infectious Disease"/>
            <person name="Wu L."/>
            <person name="Ma J."/>
        </authorList>
    </citation>
    <scope>NUCLEOTIDE SEQUENCE [LARGE SCALE GENOMIC DNA]</scope>
    <source>
        <strain evidence="3">KACC 13778</strain>
    </source>
</reference>
<evidence type="ECO:0000313" key="2">
    <source>
        <dbReference type="EMBL" id="MFC5493903.1"/>
    </source>
</evidence>
<name>A0ABW0N2G3_9ACTN</name>
<dbReference type="EMBL" id="JBHSMD010000004">
    <property type="protein sequence ID" value="MFC5493903.1"/>
    <property type="molecule type" value="Genomic_DNA"/>
</dbReference>
<feature type="compositionally biased region" description="Gly residues" evidence="1">
    <location>
        <begin position="184"/>
        <end position="196"/>
    </location>
</feature>
<feature type="region of interest" description="Disordered" evidence="1">
    <location>
        <begin position="102"/>
        <end position="135"/>
    </location>
</feature>
<feature type="compositionally biased region" description="Basic and acidic residues" evidence="1">
    <location>
        <begin position="122"/>
        <end position="131"/>
    </location>
</feature>
<organism evidence="2 3">
    <name type="scientific">Nocardioides caricicola</name>
    <dbReference type="NCBI Taxonomy" id="634770"/>
    <lineage>
        <taxon>Bacteria</taxon>
        <taxon>Bacillati</taxon>
        <taxon>Actinomycetota</taxon>
        <taxon>Actinomycetes</taxon>
        <taxon>Propionibacteriales</taxon>
        <taxon>Nocardioidaceae</taxon>
        <taxon>Nocardioides</taxon>
    </lineage>
</organism>
<comment type="caution">
    <text evidence="2">The sequence shown here is derived from an EMBL/GenBank/DDBJ whole genome shotgun (WGS) entry which is preliminary data.</text>
</comment>
<evidence type="ECO:0008006" key="4">
    <source>
        <dbReference type="Google" id="ProtNLM"/>
    </source>
</evidence>
<feature type="compositionally biased region" description="Low complexity" evidence="1">
    <location>
        <begin position="351"/>
        <end position="370"/>
    </location>
</feature>
<sequence length="429" mass="42147">MAGPQRARLDTALTGAFEHVVDDHAREWNTCVRTLSTIAAALRRASPEMKEQIGGETGPAIDRAFAKSAQGMEAKARELVKGSGALQSASEVIRAARQERAELNADTRQEPGEYRPPVGQPTEKDLQEEAQNKQAHAAYDAWYADQERRAQIQADRMDRVFEHSTAVMKDIHGIPDPEQPPGGPGGGSDGPGGGSAPGPASAPGGPAGGSGPRSPQPPTPYDPPGPNGGKPGPGYVPGPGGDYVPPIGSGPQGGTVLPIDYTPGTSGGVGSVGSAGPAGSGGLGASTGAGVAGAAAGGLGGLLASGLAGRGGVTPVVASPGTAASGVRGIGATGRTGISGALGKPGVSAVSPSGGPATASRSAASRAAGSRGTGGAAGRGSRSSAAGPGGTAAGRAGNRKDDEKRRKHDLFDASEDWVDDEDAAPSVLD</sequence>
<feature type="compositionally biased region" description="Gly residues" evidence="1">
    <location>
        <begin position="265"/>
        <end position="312"/>
    </location>
</feature>
<feature type="region of interest" description="Disordered" evidence="1">
    <location>
        <begin position="171"/>
        <end position="429"/>
    </location>
</feature>
<feature type="compositionally biased region" description="Basic and acidic residues" evidence="1">
    <location>
        <begin position="102"/>
        <end position="113"/>
    </location>
</feature>
<dbReference type="Proteomes" id="UP001595956">
    <property type="component" value="Unassembled WGS sequence"/>
</dbReference>
<keyword evidence="3" id="KW-1185">Reference proteome</keyword>
<proteinExistence type="predicted"/>